<reference evidence="1 2" key="1">
    <citation type="journal article" date="2017" name="Front. Microbiol.">
        <title>Phaeobacter piscinae sp. nov., a species of the Roseobacter group and potential aquaculture probiont.</title>
        <authorList>
            <person name="Sonnenschein E.C."/>
            <person name="Phippen C.B.W."/>
            <person name="Nielsen K.F."/>
            <person name="Mateiu R.V."/>
            <person name="Melchiorsen J."/>
            <person name="Gram L."/>
            <person name="Overmann J."/>
            <person name="Freese H.M."/>
        </authorList>
    </citation>
    <scope>NUCLEOTIDE SEQUENCE [LARGE SCALE GENOMIC DNA]</scope>
    <source>
        <strain evidence="1 2">P63</strain>
    </source>
</reference>
<gene>
    <name evidence="1" type="ORF">PhaeoP63_01730</name>
</gene>
<organism evidence="1 2">
    <name type="scientific">Phaeobacter gallaeciensis</name>
    <dbReference type="NCBI Taxonomy" id="60890"/>
    <lineage>
        <taxon>Bacteria</taxon>
        <taxon>Pseudomonadati</taxon>
        <taxon>Pseudomonadota</taxon>
        <taxon>Alphaproteobacteria</taxon>
        <taxon>Rhodobacterales</taxon>
        <taxon>Roseobacteraceae</taxon>
        <taxon>Phaeobacter</taxon>
    </lineage>
</organism>
<proteinExistence type="predicted"/>
<evidence type="ECO:0000313" key="1">
    <source>
        <dbReference type="EMBL" id="ATF05805.1"/>
    </source>
</evidence>
<accession>A0AAC9Z962</accession>
<dbReference type="Proteomes" id="UP000217545">
    <property type="component" value="Chromosome"/>
</dbReference>
<name>A0AAC9Z962_9RHOB</name>
<dbReference type="AlphaFoldDB" id="A0AAC9Z962"/>
<dbReference type="EMBL" id="CP010784">
    <property type="protein sequence ID" value="ATF05805.1"/>
    <property type="molecule type" value="Genomic_DNA"/>
</dbReference>
<sequence length="48" mass="5333">MKTLRLLTAKFEGNPPVTVDALRTIFLSNKSREIPSPLTQQSLGDQYG</sequence>
<protein>
    <submittedName>
        <fullName evidence="1">Uncharacterized protein</fullName>
    </submittedName>
</protein>
<evidence type="ECO:0000313" key="2">
    <source>
        <dbReference type="Proteomes" id="UP000217545"/>
    </source>
</evidence>